<protein>
    <submittedName>
        <fullName evidence="1">Uncharacterized protein</fullName>
    </submittedName>
</protein>
<comment type="caution">
    <text evidence="1">The sequence shown here is derived from an EMBL/GenBank/DDBJ whole genome shotgun (WGS) entry which is preliminary data.</text>
</comment>
<evidence type="ECO:0000313" key="2">
    <source>
        <dbReference type="Proteomes" id="UP000760545"/>
    </source>
</evidence>
<evidence type="ECO:0000313" key="1">
    <source>
        <dbReference type="EMBL" id="NJX16880.1"/>
    </source>
</evidence>
<organism evidence="1 2">
    <name type="scientific">Tamlana crocina</name>
    <dbReference type="NCBI Taxonomy" id="393006"/>
    <lineage>
        <taxon>Bacteria</taxon>
        <taxon>Pseudomonadati</taxon>
        <taxon>Bacteroidota</taxon>
        <taxon>Flavobacteriia</taxon>
        <taxon>Flavobacteriales</taxon>
        <taxon>Flavobacteriaceae</taxon>
        <taxon>Tamlana</taxon>
    </lineage>
</organism>
<dbReference type="Proteomes" id="UP000760545">
    <property type="component" value="Unassembled WGS sequence"/>
</dbReference>
<name>A0ABX1DF72_9FLAO</name>
<reference evidence="1 2" key="1">
    <citation type="submission" date="2020-03" db="EMBL/GenBank/DDBJ databases">
        <title>Tamlana sp. nov, isolated from XXX.</title>
        <authorList>
            <person name="Cao W.R."/>
        </authorList>
    </citation>
    <scope>NUCLEOTIDE SEQUENCE [LARGE SCALE GENOMIC DNA]</scope>
    <source>
        <strain evidence="1 2">HST1-43</strain>
    </source>
</reference>
<sequence>MSRVLIIFIFYFVGNNLYSQCLTLQSSKKLDVFFEDIELKKAPEKVENLVTAITSKIFPSPKDTVKVVGYINKYDEHPSAYATSDNLSDDFINSEKVVGKVETGFIWLDYKWMTSTWKKRNYNLQPDVVFLIGHEIAHIVHEKDTQWQRKVELDSLGKPKFDKRGQPIFQIDADGNYIGFFSYIPDELVSNAKEIHADYAGGIILYDLMLFKHDSWLKSEDKGIRKAHQARYDKIVNSVVKMIRKDLAPNCSVSHGSAEDRVKFFLKGINDRRNDLNQFKKLRQRITVMNSPIGIQDLLKKEGQFIKDYVTSDEYKVCPK</sequence>
<dbReference type="RefSeq" id="WP_167919871.1">
    <property type="nucleotide sequence ID" value="NZ_JAAVJS010000040.1"/>
</dbReference>
<dbReference type="EMBL" id="JAAVJS010000040">
    <property type="protein sequence ID" value="NJX16880.1"/>
    <property type="molecule type" value="Genomic_DNA"/>
</dbReference>
<accession>A0ABX1DF72</accession>
<proteinExistence type="predicted"/>
<keyword evidence="2" id="KW-1185">Reference proteome</keyword>
<gene>
    <name evidence="1" type="ORF">HC176_15470</name>
</gene>